<evidence type="ECO:0008006" key="3">
    <source>
        <dbReference type="Google" id="ProtNLM"/>
    </source>
</evidence>
<dbReference type="OrthoDB" id="1909174at2759"/>
<evidence type="ECO:0000313" key="1">
    <source>
        <dbReference type="EMBL" id="GAV68222.1"/>
    </source>
</evidence>
<reference evidence="2" key="1">
    <citation type="submission" date="2016-04" db="EMBL/GenBank/DDBJ databases">
        <title>Cephalotus genome sequencing.</title>
        <authorList>
            <person name="Fukushima K."/>
            <person name="Hasebe M."/>
            <person name="Fang X."/>
        </authorList>
    </citation>
    <scope>NUCLEOTIDE SEQUENCE [LARGE SCALE GENOMIC DNA]</scope>
    <source>
        <strain evidence="2">cv. St1</strain>
    </source>
</reference>
<organism evidence="1 2">
    <name type="scientific">Cephalotus follicularis</name>
    <name type="common">Albany pitcher plant</name>
    <dbReference type="NCBI Taxonomy" id="3775"/>
    <lineage>
        <taxon>Eukaryota</taxon>
        <taxon>Viridiplantae</taxon>
        <taxon>Streptophyta</taxon>
        <taxon>Embryophyta</taxon>
        <taxon>Tracheophyta</taxon>
        <taxon>Spermatophyta</taxon>
        <taxon>Magnoliopsida</taxon>
        <taxon>eudicotyledons</taxon>
        <taxon>Gunneridae</taxon>
        <taxon>Pentapetalae</taxon>
        <taxon>rosids</taxon>
        <taxon>fabids</taxon>
        <taxon>Oxalidales</taxon>
        <taxon>Cephalotaceae</taxon>
        <taxon>Cephalotus</taxon>
    </lineage>
</organism>
<sequence length="149" mass="17923">MTTKNIIAYINKGEKLTDTNYEIWHKKMIFLLNVQEFFEHLTTNMTISTDGHTIQHRRDLETFQAWSKKDCSVCFTLLNCMHDKFIGTYKHCHYKKTGLLKRMESVSKGLFFRFKRSIETVLKRKNEISKNWRINSLLKRTNRIKRVPF</sequence>
<dbReference type="AlphaFoldDB" id="A0A1Q3BK53"/>
<protein>
    <recommendedName>
        <fullName evidence="3">UBN2_3 domain-containing protein</fullName>
    </recommendedName>
</protein>
<dbReference type="EMBL" id="BDDD01000623">
    <property type="protein sequence ID" value="GAV68222.1"/>
    <property type="molecule type" value="Genomic_DNA"/>
</dbReference>
<accession>A0A1Q3BK53</accession>
<evidence type="ECO:0000313" key="2">
    <source>
        <dbReference type="Proteomes" id="UP000187406"/>
    </source>
</evidence>
<comment type="caution">
    <text evidence="1">The sequence shown here is derived from an EMBL/GenBank/DDBJ whole genome shotgun (WGS) entry which is preliminary data.</text>
</comment>
<name>A0A1Q3BK53_CEPFO</name>
<keyword evidence="2" id="KW-1185">Reference proteome</keyword>
<dbReference type="Proteomes" id="UP000187406">
    <property type="component" value="Unassembled WGS sequence"/>
</dbReference>
<proteinExistence type="predicted"/>
<gene>
    <name evidence="1" type="ORF">CFOL_v3_11725</name>
</gene>
<dbReference type="InParanoid" id="A0A1Q3BK53"/>